<evidence type="ECO:0000313" key="2">
    <source>
        <dbReference type="Proteomes" id="UP000006976"/>
    </source>
</evidence>
<sequence length="100" mass="11453">MSDYTSIARIDLVERFDFITIDLENKNFYIQVVDVKSNNVLLGITIDLENDTTKVAGNGSVKKYTDEEIEHLLIGLKITAQSCIDNNLYNAYELKKYLEN</sequence>
<dbReference type="AlphaFoldDB" id="A0ABC9QV43"/>
<dbReference type="Proteomes" id="UP000006976">
    <property type="component" value="Unassembled WGS sequence"/>
</dbReference>
<reference evidence="1 2" key="1">
    <citation type="submission" date="2012-04" db="EMBL/GenBank/DDBJ databases">
        <title>The Genome Sequence of Bacillus cereus VD078.</title>
        <authorList>
            <consortium name="The Broad Institute Genome Sequencing Platform"/>
            <consortium name="The Broad Institute Genome Sequencing Center for Infectious Disease"/>
            <person name="Feldgarden M."/>
            <person name="Van der Auwera G.A."/>
            <person name="Mahillon J."/>
            <person name="Duprez V."/>
            <person name="Timmery S."/>
            <person name="Mattelet C."/>
            <person name="Dierick K."/>
            <person name="Sun M."/>
            <person name="Yu Z."/>
            <person name="Zhu L."/>
            <person name="Hu X."/>
            <person name="Shank E.B."/>
            <person name="Swiecicka I."/>
            <person name="Hansen B.M."/>
            <person name="Andrup L."/>
            <person name="Young S.K."/>
            <person name="Zeng Q."/>
            <person name="Gargeya S."/>
            <person name="Fitzgerald M."/>
            <person name="Haas B."/>
            <person name="Abouelleil A."/>
            <person name="Alvarado L."/>
            <person name="Arachchi H.M."/>
            <person name="Berlin A."/>
            <person name="Chapman S.B."/>
            <person name="Goldberg J."/>
            <person name="Griggs A."/>
            <person name="Gujja S."/>
            <person name="Hansen M."/>
            <person name="Howarth C."/>
            <person name="Imamovic A."/>
            <person name="Larimer J."/>
            <person name="McCowen C."/>
            <person name="Montmayeur A."/>
            <person name="Murphy C."/>
            <person name="Neiman D."/>
            <person name="Pearson M."/>
            <person name="Priest M."/>
            <person name="Roberts A."/>
            <person name="Saif S."/>
            <person name="Shea T."/>
            <person name="Sisk P."/>
            <person name="Sykes S."/>
            <person name="Wortman J."/>
            <person name="Nusbaum C."/>
            <person name="Birren B."/>
        </authorList>
    </citation>
    <scope>NUCLEOTIDE SEQUENCE [LARGE SCALE GENOMIC DNA]</scope>
    <source>
        <strain evidence="1 2">VD078</strain>
    </source>
</reference>
<proteinExistence type="predicted"/>
<gene>
    <name evidence="1" type="ORF">III_05778</name>
</gene>
<dbReference type="EMBL" id="AHEV01000051">
    <property type="protein sequence ID" value="EJR30009.1"/>
    <property type="molecule type" value="Genomic_DNA"/>
</dbReference>
<evidence type="ECO:0000313" key="1">
    <source>
        <dbReference type="EMBL" id="EJR30009.1"/>
    </source>
</evidence>
<dbReference type="RefSeq" id="WP_002169838.1">
    <property type="nucleotide sequence ID" value="NZ_JH792253.1"/>
</dbReference>
<organism evidence="1 2">
    <name type="scientific">Bacillus mycoides</name>
    <dbReference type="NCBI Taxonomy" id="1405"/>
    <lineage>
        <taxon>Bacteria</taxon>
        <taxon>Bacillati</taxon>
        <taxon>Bacillota</taxon>
        <taxon>Bacilli</taxon>
        <taxon>Bacillales</taxon>
        <taxon>Bacillaceae</taxon>
        <taxon>Bacillus</taxon>
        <taxon>Bacillus cereus group</taxon>
    </lineage>
</organism>
<name>A0ABC9QV43_BACMY</name>
<accession>A0ABC9QV43</accession>
<comment type="caution">
    <text evidence="1">The sequence shown here is derived from an EMBL/GenBank/DDBJ whole genome shotgun (WGS) entry which is preliminary data.</text>
</comment>
<protein>
    <submittedName>
        <fullName evidence="1">Uncharacterized protein</fullName>
    </submittedName>
</protein>